<accession>A0A1Y2HVN2</accession>
<dbReference type="EMBL" id="MCFL01000008">
    <property type="protein sequence ID" value="ORZ38650.1"/>
    <property type="molecule type" value="Genomic_DNA"/>
</dbReference>
<protein>
    <recommendedName>
        <fullName evidence="4">RRM domain-containing protein</fullName>
    </recommendedName>
</protein>
<feature type="region of interest" description="Disordered" evidence="1">
    <location>
        <begin position="346"/>
        <end position="387"/>
    </location>
</feature>
<sequence>MYFRNNQELTALIQARKAGLQPAMNGAIAEGSHPSEQRHRHHLAPAAEPMIVAACLGQNLGHTIMPSPPLSTTDHPQSTHQPMHNQPAITVVLENLAPNVSDFDLASLVPPHLYPTSLRNNAPAGGWAHLGFQRLDDGIAVWNHTRHLLVGGHLDHLRDSDRGRAAGLMVKLAPEAEYLRFMFEATKSFMTNPPKLPVPHALYISNLDLSVCESDIHSLFPQDIADAIRTINVLSPGRSLSPPFPDADSLLPLPRVGRATVYFVKPDAASEAFQFLQDMQEAKRRALSSIMYSPTFRPIVLCPAITRIVLEARAKMGDEHVQRLIRSAIASPVVAPPVRAELLAPLPTPSPTIASSRSSTASSSSSSPPPSCTSDRSSNGSDTNSTRLPFARTMLTSSSTDTPIRPPSDPYEQIHLVIVRNLCPTLPASQIHALATPTAGASFSSAPTHIDISPTTKSTVLAYHTIQVRPVKYVFRTRDDVTRFL</sequence>
<comment type="caution">
    <text evidence="2">The sequence shown here is derived from an EMBL/GenBank/DDBJ whole genome shotgun (WGS) entry which is preliminary data.</text>
</comment>
<keyword evidence="3" id="KW-1185">Reference proteome</keyword>
<feature type="compositionally biased region" description="Low complexity" evidence="1">
    <location>
        <begin position="351"/>
        <end position="378"/>
    </location>
</feature>
<feature type="non-terminal residue" evidence="2">
    <location>
        <position position="485"/>
    </location>
</feature>
<evidence type="ECO:0008006" key="4">
    <source>
        <dbReference type="Google" id="ProtNLM"/>
    </source>
</evidence>
<dbReference type="AlphaFoldDB" id="A0A1Y2HVN2"/>
<reference evidence="2 3" key="1">
    <citation type="submission" date="2016-07" db="EMBL/GenBank/DDBJ databases">
        <title>Pervasive Adenine N6-methylation of Active Genes in Fungi.</title>
        <authorList>
            <consortium name="DOE Joint Genome Institute"/>
            <person name="Mondo S.J."/>
            <person name="Dannebaum R.O."/>
            <person name="Kuo R.C."/>
            <person name="Labutti K."/>
            <person name="Haridas S."/>
            <person name="Kuo A."/>
            <person name="Salamov A."/>
            <person name="Ahrendt S.R."/>
            <person name="Lipzen A."/>
            <person name="Sullivan W."/>
            <person name="Andreopoulos W.B."/>
            <person name="Clum A."/>
            <person name="Lindquist E."/>
            <person name="Daum C."/>
            <person name="Ramamoorthy G.K."/>
            <person name="Gryganskyi A."/>
            <person name="Culley D."/>
            <person name="Magnuson J.K."/>
            <person name="James T.Y."/>
            <person name="O'Malley M.A."/>
            <person name="Stajich J.E."/>
            <person name="Spatafora J.W."/>
            <person name="Visel A."/>
            <person name="Grigoriev I.V."/>
        </authorList>
    </citation>
    <scope>NUCLEOTIDE SEQUENCE [LARGE SCALE GENOMIC DNA]</scope>
    <source>
        <strain evidence="2 3">PL171</strain>
    </source>
</reference>
<organism evidence="2 3">
    <name type="scientific">Catenaria anguillulae PL171</name>
    <dbReference type="NCBI Taxonomy" id="765915"/>
    <lineage>
        <taxon>Eukaryota</taxon>
        <taxon>Fungi</taxon>
        <taxon>Fungi incertae sedis</taxon>
        <taxon>Blastocladiomycota</taxon>
        <taxon>Blastocladiomycetes</taxon>
        <taxon>Blastocladiales</taxon>
        <taxon>Catenariaceae</taxon>
        <taxon>Catenaria</taxon>
    </lineage>
</organism>
<proteinExistence type="predicted"/>
<gene>
    <name evidence="2" type="ORF">BCR44DRAFT_352763</name>
</gene>
<dbReference type="Proteomes" id="UP000193411">
    <property type="component" value="Unassembled WGS sequence"/>
</dbReference>
<evidence type="ECO:0000313" key="3">
    <source>
        <dbReference type="Proteomes" id="UP000193411"/>
    </source>
</evidence>
<evidence type="ECO:0000256" key="1">
    <source>
        <dbReference type="SAM" id="MobiDB-lite"/>
    </source>
</evidence>
<evidence type="ECO:0000313" key="2">
    <source>
        <dbReference type="EMBL" id="ORZ38650.1"/>
    </source>
</evidence>
<name>A0A1Y2HVN2_9FUNG</name>